<feature type="transmembrane region" description="Helical" evidence="6">
    <location>
        <begin position="249"/>
        <end position="269"/>
    </location>
</feature>
<dbReference type="GO" id="GO:0022857">
    <property type="term" value="F:transmembrane transporter activity"/>
    <property type="evidence" value="ECO:0007669"/>
    <property type="project" value="InterPro"/>
</dbReference>
<sequence>MARKGDSGNLKVQEMLDFADPEVQDPYVTKTKGGTAADLQDMQRMGRVQELRRNFKFVGIVGFVTILQATWECTLLSNWSGLFNGGTAGLIWTTIIVWLFMLCLIASIAEMASMAPNSGGQYHWVSEFAPASLQKPLSYAAGWASTIGWIAGVPSCAIQLAGVIQQLIAIGNPDTTFTTAWQVTLLMFAFTFLIVAFNIWGAHHLPLAEGIILFAHIFGFFAFLIVFWVMADHAPAEKVFTEFYDGGEWGSNGLSTLIGLTSAIWCFIGPDAGAHMSEELKDASIQLPRAMMWSISLNGILGITMVISFCFCIKDVDAFVNSDSGYPIVDVIYEITGSYAGTCVLIAFLIVLLFFSAVSTVASSSRQIWSFSRDHGFPYSEWIRQVRPGSEVPVNSLIVCLVVSLILACINFGSDVALNAILSVSNAALLLSYIISIGALRLKRIYGDPLPPHRWSLGAWGGLVNDLTLVFLLVAFFFAFWPSYKLIGDASAAGDFNWAVVVLAIVGILAFGYYFVGGKQKYTAPVSFVKAE</sequence>
<name>A0AB34KDY4_9PEZI</name>
<evidence type="ECO:0000313" key="8">
    <source>
        <dbReference type="Proteomes" id="UP000803884"/>
    </source>
</evidence>
<comment type="caution">
    <text evidence="7">The sequence shown here is derived from an EMBL/GenBank/DDBJ whole genome shotgun (WGS) entry which is preliminary data.</text>
</comment>
<evidence type="ECO:0000313" key="7">
    <source>
        <dbReference type="EMBL" id="KAL1582301.1"/>
    </source>
</evidence>
<dbReference type="PIRSF" id="PIRSF006060">
    <property type="entry name" value="AA_transporter"/>
    <property type="match status" value="1"/>
</dbReference>
<feature type="transmembrane region" description="Helical" evidence="6">
    <location>
        <begin position="147"/>
        <end position="168"/>
    </location>
</feature>
<keyword evidence="2" id="KW-0813">Transport</keyword>
<keyword evidence="8" id="KW-1185">Reference proteome</keyword>
<keyword evidence="4 6" id="KW-1133">Transmembrane helix</keyword>
<feature type="transmembrane region" description="Helical" evidence="6">
    <location>
        <begin position="180"/>
        <end position="200"/>
    </location>
</feature>
<evidence type="ECO:0000256" key="3">
    <source>
        <dbReference type="ARBA" id="ARBA00022692"/>
    </source>
</evidence>
<feature type="transmembrane region" description="Helical" evidence="6">
    <location>
        <begin position="394"/>
        <end position="414"/>
    </location>
</feature>
<keyword evidence="3 6" id="KW-0812">Transmembrane</keyword>
<accession>A0AB34KDY4</accession>
<dbReference type="Pfam" id="PF13520">
    <property type="entry name" value="AA_permease_2"/>
    <property type="match status" value="1"/>
</dbReference>
<feature type="transmembrane region" description="Helical" evidence="6">
    <location>
        <begin position="463"/>
        <end position="484"/>
    </location>
</feature>
<dbReference type="RefSeq" id="XP_069225408.1">
    <property type="nucleotide sequence ID" value="XM_069377616.1"/>
</dbReference>
<reference evidence="7 8" key="1">
    <citation type="journal article" date="2020" name="Microbiol. Resour. Announc.">
        <title>Draft Genome Sequence of a Cladosporium Species Isolated from the Mesophotic Ascidian Didemnum maculosum.</title>
        <authorList>
            <person name="Gioti A."/>
            <person name="Siaperas R."/>
            <person name="Nikolaivits E."/>
            <person name="Le Goff G."/>
            <person name="Ouazzani J."/>
            <person name="Kotoulas G."/>
            <person name="Topakas E."/>
        </authorList>
    </citation>
    <scope>NUCLEOTIDE SEQUENCE [LARGE SCALE GENOMIC DNA]</scope>
    <source>
        <strain evidence="7 8">TM138-S3</strain>
    </source>
</reference>
<organism evidence="7 8">
    <name type="scientific">Cladosporium halotolerans</name>
    <dbReference type="NCBI Taxonomy" id="1052096"/>
    <lineage>
        <taxon>Eukaryota</taxon>
        <taxon>Fungi</taxon>
        <taxon>Dikarya</taxon>
        <taxon>Ascomycota</taxon>
        <taxon>Pezizomycotina</taxon>
        <taxon>Dothideomycetes</taxon>
        <taxon>Dothideomycetidae</taxon>
        <taxon>Cladosporiales</taxon>
        <taxon>Cladosporiaceae</taxon>
        <taxon>Cladosporium</taxon>
    </lineage>
</organism>
<keyword evidence="5 6" id="KW-0472">Membrane</keyword>
<evidence type="ECO:0000256" key="6">
    <source>
        <dbReference type="SAM" id="Phobius"/>
    </source>
</evidence>
<gene>
    <name evidence="7" type="ORF">WHR41_09012</name>
</gene>
<evidence type="ECO:0000256" key="5">
    <source>
        <dbReference type="ARBA" id="ARBA00023136"/>
    </source>
</evidence>
<evidence type="ECO:0000256" key="1">
    <source>
        <dbReference type="ARBA" id="ARBA00004141"/>
    </source>
</evidence>
<dbReference type="AlphaFoldDB" id="A0AB34KDY4"/>
<dbReference type="GeneID" id="96010454"/>
<dbReference type="Gene3D" id="1.20.1740.10">
    <property type="entry name" value="Amino acid/polyamine transporter I"/>
    <property type="match status" value="1"/>
</dbReference>
<feature type="transmembrane region" description="Helical" evidence="6">
    <location>
        <begin position="336"/>
        <end position="358"/>
    </location>
</feature>
<dbReference type="GO" id="GO:0016020">
    <property type="term" value="C:membrane"/>
    <property type="evidence" value="ECO:0007669"/>
    <property type="project" value="UniProtKB-SubCell"/>
</dbReference>
<feature type="transmembrane region" description="Helical" evidence="6">
    <location>
        <begin position="91"/>
        <end position="109"/>
    </location>
</feature>
<dbReference type="PANTHER" id="PTHR45649:SF14">
    <property type="entry name" value="GABA PERMEASE"/>
    <property type="match status" value="1"/>
</dbReference>
<dbReference type="PANTHER" id="PTHR45649">
    <property type="entry name" value="AMINO-ACID PERMEASE BAT1"/>
    <property type="match status" value="1"/>
</dbReference>
<feature type="transmembrane region" description="Helical" evidence="6">
    <location>
        <begin position="54"/>
        <end position="71"/>
    </location>
</feature>
<dbReference type="EMBL" id="JAAQHG020000054">
    <property type="protein sequence ID" value="KAL1582301.1"/>
    <property type="molecule type" value="Genomic_DNA"/>
</dbReference>
<feature type="transmembrane region" description="Helical" evidence="6">
    <location>
        <begin position="420"/>
        <end position="442"/>
    </location>
</feature>
<feature type="transmembrane region" description="Helical" evidence="6">
    <location>
        <begin position="290"/>
        <end position="316"/>
    </location>
</feature>
<comment type="subcellular location">
    <subcellularLocation>
        <location evidence="1">Membrane</location>
        <topology evidence="1">Multi-pass membrane protein</topology>
    </subcellularLocation>
</comment>
<dbReference type="InterPro" id="IPR002293">
    <property type="entry name" value="AA/rel_permease1"/>
</dbReference>
<feature type="transmembrane region" description="Helical" evidence="6">
    <location>
        <begin position="496"/>
        <end position="516"/>
    </location>
</feature>
<feature type="transmembrane region" description="Helical" evidence="6">
    <location>
        <begin position="207"/>
        <end position="229"/>
    </location>
</feature>
<evidence type="ECO:0000256" key="2">
    <source>
        <dbReference type="ARBA" id="ARBA00022448"/>
    </source>
</evidence>
<evidence type="ECO:0000256" key="4">
    <source>
        <dbReference type="ARBA" id="ARBA00022989"/>
    </source>
</evidence>
<dbReference type="Proteomes" id="UP000803884">
    <property type="component" value="Unassembled WGS sequence"/>
</dbReference>
<proteinExistence type="predicted"/>
<evidence type="ECO:0008006" key="9">
    <source>
        <dbReference type="Google" id="ProtNLM"/>
    </source>
</evidence>
<protein>
    <recommendedName>
        <fullName evidence="9">Amino acid transporter</fullName>
    </recommendedName>
</protein>